<evidence type="ECO:0000313" key="2">
    <source>
        <dbReference type="EMBL" id="CEM52037.1"/>
    </source>
</evidence>
<dbReference type="PhylomeDB" id="A0A0G4I515"/>
<feature type="region of interest" description="Disordered" evidence="1">
    <location>
        <begin position="71"/>
        <end position="105"/>
    </location>
</feature>
<dbReference type="EMBL" id="CDMZ01005122">
    <property type="protein sequence ID" value="CEM52037.1"/>
    <property type="molecule type" value="Genomic_DNA"/>
</dbReference>
<evidence type="ECO:0000256" key="1">
    <source>
        <dbReference type="SAM" id="MobiDB-lite"/>
    </source>
</evidence>
<feature type="region of interest" description="Disordered" evidence="1">
    <location>
        <begin position="1"/>
        <end position="23"/>
    </location>
</feature>
<gene>
    <name evidence="2" type="ORF">Cvel_1833</name>
</gene>
<proteinExistence type="predicted"/>
<reference evidence="2" key="1">
    <citation type="submission" date="2014-11" db="EMBL/GenBank/DDBJ databases">
        <authorList>
            <person name="Otto D Thomas"/>
            <person name="Naeem Raeece"/>
        </authorList>
    </citation>
    <scope>NUCLEOTIDE SEQUENCE</scope>
</reference>
<dbReference type="AlphaFoldDB" id="A0A0G4I515"/>
<dbReference type="VEuPathDB" id="CryptoDB:Cvel_1833"/>
<accession>A0A0G4I515</accession>
<organism evidence="2">
    <name type="scientific">Chromera velia CCMP2878</name>
    <dbReference type="NCBI Taxonomy" id="1169474"/>
    <lineage>
        <taxon>Eukaryota</taxon>
        <taxon>Sar</taxon>
        <taxon>Alveolata</taxon>
        <taxon>Colpodellida</taxon>
        <taxon>Chromeraceae</taxon>
        <taxon>Chromera</taxon>
    </lineage>
</organism>
<sequence>MERDLVGDPPGLTWGSTQTPALPDEVVRGDFDVACRDEWLKNIVDKGVLGRVVDRKEVDCVMQMGWRLTWKEKEAQQAEKENKENRQEEEKAAQSRQTMDKGDRL</sequence>
<protein>
    <submittedName>
        <fullName evidence="2">Uncharacterized protein</fullName>
    </submittedName>
</protein>
<name>A0A0G4I515_9ALVE</name>